<proteinExistence type="predicted"/>
<keyword evidence="3" id="KW-1185">Reference proteome</keyword>
<keyword evidence="1" id="KW-0812">Transmembrane</keyword>
<organism evidence="2 3">
    <name type="scientific">Musa troglodytarum</name>
    <name type="common">fe'i banana</name>
    <dbReference type="NCBI Taxonomy" id="320322"/>
    <lineage>
        <taxon>Eukaryota</taxon>
        <taxon>Viridiplantae</taxon>
        <taxon>Streptophyta</taxon>
        <taxon>Embryophyta</taxon>
        <taxon>Tracheophyta</taxon>
        <taxon>Spermatophyta</taxon>
        <taxon>Magnoliopsida</taxon>
        <taxon>Liliopsida</taxon>
        <taxon>Zingiberales</taxon>
        <taxon>Musaceae</taxon>
        <taxon>Musa</taxon>
    </lineage>
</organism>
<keyword evidence="1" id="KW-0472">Membrane</keyword>
<dbReference type="EMBL" id="CP097510">
    <property type="protein sequence ID" value="URE22475.1"/>
    <property type="molecule type" value="Genomic_DNA"/>
</dbReference>
<gene>
    <name evidence="2" type="ORF">MUK42_12537</name>
</gene>
<evidence type="ECO:0000313" key="2">
    <source>
        <dbReference type="EMBL" id="URE22475.1"/>
    </source>
</evidence>
<keyword evidence="1" id="KW-1133">Transmembrane helix</keyword>
<reference evidence="2" key="1">
    <citation type="submission" date="2022-05" db="EMBL/GenBank/DDBJ databases">
        <title>The Musa troglodytarum L. genome provides insights into the mechanism of non-climacteric behaviour and enrichment of carotenoids.</title>
        <authorList>
            <person name="Wang J."/>
        </authorList>
    </citation>
    <scope>NUCLEOTIDE SEQUENCE</scope>
    <source>
        <tissue evidence="2">Leaf</tissue>
    </source>
</reference>
<evidence type="ECO:0000256" key="1">
    <source>
        <dbReference type="SAM" id="Phobius"/>
    </source>
</evidence>
<dbReference type="AlphaFoldDB" id="A0A9E7KPB9"/>
<name>A0A9E7KPB9_9LILI</name>
<feature type="transmembrane region" description="Helical" evidence="1">
    <location>
        <begin position="20"/>
        <end position="37"/>
    </location>
</feature>
<accession>A0A9E7KPB9</accession>
<feature type="transmembrane region" description="Helical" evidence="1">
    <location>
        <begin position="49"/>
        <end position="68"/>
    </location>
</feature>
<sequence>MGLMMVLRVIMRSEKDRAAVPPAITTAFASLFLLLTLRLSINHGPPTNIITRLFGSLWAVIIITFPSFRFEWEVM</sequence>
<evidence type="ECO:0000313" key="3">
    <source>
        <dbReference type="Proteomes" id="UP001055439"/>
    </source>
</evidence>
<protein>
    <submittedName>
        <fullName evidence="2">Uncharacterized protein</fullName>
    </submittedName>
</protein>
<dbReference type="Proteomes" id="UP001055439">
    <property type="component" value="Chromosome 8"/>
</dbReference>